<reference evidence="4" key="1">
    <citation type="journal article" date="2020" name="Stud. Mycol.">
        <title>101 Dothideomycetes genomes: a test case for predicting lifestyles and emergence of pathogens.</title>
        <authorList>
            <person name="Haridas S."/>
            <person name="Albert R."/>
            <person name="Binder M."/>
            <person name="Bloem J."/>
            <person name="Labutti K."/>
            <person name="Salamov A."/>
            <person name="Andreopoulos B."/>
            <person name="Baker S."/>
            <person name="Barry K."/>
            <person name="Bills G."/>
            <person name="Bluhm B."/>
            <person name="Cannon C."/>
            <person name="Castanera R."/>
            <person name="Culley D."/>
            <person name="Daum C."/>
            <person name="Ezra D."/>
            <person name="Gonzalez J."/>
            <person name="Henrissat B."/>
            <person name="Kuo A."/>
            <person name="Liang C."/>
            <person name="Lipzen A."/>
            <person name="Lutzoni F."/>
            <person name="Magnuson J."/>
            <person name="Mondo S."/>
            <person name="Nolan M."/>
            <person name="Ohm R."/>
            <person name="Pangilinan J."/>
            <person name="Park H.-J."/>
            <person name="Ramirez L."/>
            <person name="Alfaro M."/>
            <person name="Sun H."/>
            <person name="Tritt A."/>
            <person name="Yoshinaga Y."/>
            <person name="Zwiers L.-H."/>
            <person name="Turgeon B."/>
            <person name="Goodwin S."/>
            <person name="Spatafora J."/>
            <person name="Crous P."/>
            <person name="Grigoriev I."/>
        </authorList>
    </citation>
    <scope>NUCLEOTIDE SEQUENCE</scope>
    <source>
        <strain evidence="4">CBS 690.94</strain>
    </source>
</reference>
<dbReference type="GO" id="GO:0009277">
    <property type="term" value="C:fungal-type cell wall"/>
    <property type="evidence" value="ECO:0007669"/>
    <property type="project" value="TreeGrafter"/>
</dbReference>
<dbReference type="InterPro" id="IPR017853">
    <property type="entry name" value="GH"/>
</dbReference>
<feature type="chain" id="PRO_5040201943" evidence="2">
    <location>
        <begin position="25"/>
        <end position="306"/>
    </location>
</feature>
<evidence type="ECO:0000313" key="4">
    <source>
        <dbReference type="EMBL" id="KAF2443212.1"/>
    </source>
</evidence>
<evidence type="ECO:0000313" key="5">
    <source>
        <dbReference type="Proteomes" id="UP000799764"/>
    </source>
</evidence>
<protein>
    <submittedName>
        <fullName evidence="4">Glycoside hydrolase family 128 protein</fullName>
    </submittedName>
</protein>
<dbReference type="Gene3D" id="3.20.20.80">
    <property type="entry name" value="Glycosidases"/>
    <property type="match status" value="1"/>
</dbReference>
<dbReference type="Proteomes" id="UP000799764">
    <property type="component" value="Unassembled WGS sequence"/>
</dbReference>
<name>A0A9P4UBK2_9PLEO</name>
<dbReference type="GO" id="GO:0016787">
    <property type="term" value="F:hydrolase activity"/>
    <property type="evidence" value="ECO:0007669"/>
    <property type="project" value="UniProtKB-KW"/>
</dbReference>
<evidence type="ECO:0000256" key="2">
    <source>
        <dbReference type="SAM" id="SignalP"/>
    </source>
</evidence>
<dbReference type="OrthoDB" id="5959761at2759"/>
<accession>A0A9P4UBK2</accession>
<keyword evidence="2" id="KW-0732">Signal</keyword>
<dbReference type="Pfam" id="PF11790">
    <property type="entry name" value="Glyco_hydro_cc"/>
    <property type="match status" value="1"/>
</dbReference>
<gene>
    <name evidence="4" type="ORF">P171DRAFT_323591</name>
</gene>
<feature type="domain" description="Asl1-like glycosyl hydrolase catalytic" evidence="3">
    <location>
        <begin position="30"/>
        <end position="289"/>
    </location>
</feature>
<dbReference type="EMBL" id="MU001503">
    <property type="protein sequence ID" value="KAF2443212.1"/>
    <property type="molecule type" value="Genomic_DNA"/>
</dbReference>
<evidence type="ECO:0000259" key="3">
    <source>
        <dbReference type="Pfam" id="PF11790"/>
    </source>
</evidence>
<dbReference type="GO" id="GO:0071966">
    <property type="term" value="P:fungal-type cell wall polysaccharide metabolic process"/>
    <property type="evidence" value="ECO:0007669"/>
    <property type="project" value="TreeGrafter"/>
</dbReference>
<feature type="region of interest" description="Disordered" evidence="1">
    <location>
        <begin position="101"/>
        <end position="120"/>
    </location>
</feature>
<dbReference type="InterPro" id="IPR053183">
    <property type="entry name" value="ASL1"/>
</dbReference>
<keyword evidence="5" id="KW-1185">Reference proteome</keyword>
<proteinExistence type="predicted"/>
<evidence type="ECO:0000256" key="1">
    <source>
        <dbReference type="SAM" id="MobiDB-lite"/>
    </source>
</evidence>
<sequence length="306" mass="33476">RNKSRSRKTSTLVALTTLLLPVLAQDSKRGFAYVGNAHEADNNLITSSRTPLKWYYNWAPSPPPQVPSQNLEFVPLIHGLDEASSDSISRQLSALPDSSTHLLSFNEPDGTTESGGSSISPEDAAKAYIEHIAKFREGEGGGRKWKISHPSVTGSGNGLEWLKDFNASCYDIDEENGCPTDFVAAHWYGAFDGLASWLGTLDEFYNANGSREGDDKLKIWVTELALPQQDEQMTVQMMNSTLPYLDGLDYVERYAWFGAFREGDANEWTGDGVALFDDDGGLTELGALYLGGEQNGFAEGQKGEGE</sequence>
<feature type="non-terminal residue" evidence="4">
    <location>
        <position position="1"/>
    </location>
</feature>
<dbReference type="InterPro" id="IPR024655">
    <property type="entry name" value="Asl1_glyco_hydro_catalytic"/>
</dbReference>
<comment type="caution">
    <text evidence="4">The sequence shown here is derived from an EMBL/GenBank/DDBJ whole genome shotgun (WGS) entry which is preliminary data.</text>
</comment>
<feature type="signal peptide" evidence="2">
    <location>
        <begin position="1"/>
        <end position="24"/>
    </location>
</feature>
<dbReference type="PANTHER" id="PTHR34154">
    <property type="entry name" value="ALKALI-SENSITIVE LINKAGE PROTEIN 1"/>
    <property type="match status" value="1"/>
</dbReference>
<dbReference type="AlphaFoldDB" id="A0A9P4UBK2"/>
<dbReference type="PANTHER" id="PTHR34154:SF3">
    <property type="entry name" value="ALKALI-SENSITIVE LINKAGE PROTEIN 1"/>
    <property type="match status" value="1"/>
</dbReference>
<dbReference type="SUPFAM" id="SSF51445">
    <property type="entry name" value="(Trans)glycosidases"/>
    <property type="match status" value="1"/>
</dbReference>
<feature type="non-terminal residue" evidence="4">
    <location>
        <position position="306"/>
    </location>
</feature>
<keyword evidence="4" id="KW-0378">Hydrolase</keyword>
<organism evidence="4 5">
    <name type="scientific">Karstenula rhodostoma CBS 690.94</name>
    <dbReference type="NCBI Taxonomy" id="1392251"/>
    <lineage>
        <taxon>Eukaryota</taxon>
        <taxon>Fungi</taxon>
        <taxon>Dikarya</taxon>
        <taxon>Ascomycota</taxon>
        <taxon>Pezizomycotina</taxon>
        <taxon>Dothideomycetes</taxon>
        <taxon>Pleosporomycetidae</taxon>
        <taxon>Pleosporales</taxon>
        <taxon>Massarineae</taxon>
        <taxon>Didymosphaeriaceae</taxon>
        <taxon>Karstenula</taxon>
    </lineage>
</organism>